<gene>
    <name evidence="13" type="primary">atpF</name>
    <name evidence="15" type="ORF">P775_10645</name>
</gene>
<keyword evidence="8 13" id="KW-0472">Membrane</keyword>
<dbReference type="CDD" id="cd06503">
    <property type="entry name" value="ATP-synt_Fo_b"/>
    <property type="match status" value="1"/>
</dbReference>
<dbReference type="GO" id="GO:0045259">
    <property type="term" value="C:proton-transporting ATP synthase complex"/>
    <property type="evidence" value="ECO:0007669"/>
    <property type="project" value="UniProtKB-KW"/>
</dbReference>
<keyword evidence="5 13" id="KW-0375">Hydrogen ion transport</keyword>
<organism evidence="15 16">
    <name type="scientific">Puniceibacterium antarcticum</name>
    <dbReference type="NCBI Taxonomy" id="1206336"/>
    <lineage>
        <taxon>Bacteria</taxon>
        <taxon>Pseudomonadati</taxon>
        <taxon>Pseudomonadota</taxon>
        <taxon>Alphaproteobacteria</taxon>
        <taxon>Rhodobacterales</taxon>
        <taxon>Paracoccaceae</taxon>
        <taxon>Puniceibacterium</taxon>
    </lineage>
</organism>
<evidence type="ECO:0000256" key="9">
    <source>
        <dbReference type="ARBA" id="ARBA00023310"/>
    </source>
</evidence>
<dbReference type="GO" id="GO:0005886">
    <property type="term" value="C:plasma membrane"/>
    <property type="evidence" value="ECO:0007669"/>
    <property type="project" value="UniProtKB-SubCell"/>
</dbReference>
<accession>A0A2G8RGB4</accession>
<dbReference type="GO" id="GO:0046933">
    <property type="term" value="F:proton-transporting ATP synthase activity, rotational mechanism"/>
    <property type="evidence" value="ECO:0007669"/>
    <property type="project" value="UniProtKB-UniRule"/>
</dbReference>
<evidence type="ECO:0000256" key="5">
    <source>
        <dbReference type="ARBA" id="ARBA00022781"/>
    </source>
</evidence>
<keyword evidence="6 13" id="KW-1133">Transmembrane helix</keyword>
<sequence length="243" mass="25679">MTIDFWGLGLQAVNVLILVWLLSRLFWRPVAAAIATRQDTALTLINTAKATQAKADAALAEVTQTRADISSERTAVLVAARKEAEAATSATLADAQAKADALLAAAKTEIATETETARKANAAQATDLSLDIATRLLGQLNSPTVQAAFLSQLLLSIAEMPAADRAALKTDPNGVRIATPTDPGAEKAVMEKTIRDSLGDVALHFVTDPDLIAGVELRSAHFVLHNSWQADLSQVRKAVKHAA</sequence>
<evidence type="ECO:0000256" key="6">
    <source>
        <dbReference type="ARBA" id="ARBA00022989"/>
    </source>
</evidence>
<dbReference type="Pfam" id="PF00430">
    <property type="entry name" value="ATP-synt_B"/>
    <property type="match status" value="1"/>
</dbReference>
<dbReference type="GO" id="GO:0012505">
    <property type="term" value="C:endomembrane system"/>
    <property type="evidence" value="ECO:0007669"/>
    <property type="project" value="UniProtKB-SubCell"/>
</dbReference>
<dbReference type="RefSeq" id="WP_099910900.1">
    <property type="nucleotide sequence ID" value="NZ_AWWI01000066.1"/>
</dbReference>
<keyword evidence="16" id="KW-1185">Reference proteome</keyword>
<evidence type="ECO:0000256" key="10">
    <source>
        <dbReference type="ARBA" id="ARBA00025198"/>
    </source>
</evidence>
<evidence type="ECO:0000256" key="2">
    <source>
        <dbReference type="ARBA" id="ARBA00022448"/>
    </source>
</evidence>
<dbReference type="InterPro" id="IPR050059">
    <property type="entry name" value="ATP_synthase_B_chain"/>
</dbReference>
<keyword evidence="2 13" id="KW-0813">Transport</keyword>
<reference evidence="15 16" key="1">
    <citation type="submission" date="2013-09" db="EMBL/GenBank/DDBJ databases">
        <title>Genome sequencing of Phaeobacter antarcticus sp. nov. SM1211.</title>
        <authorList>
            <person name="Zhang X.-Y."/>
            <person name="Liu C."/>
            <person name="Chen X.-L."/>
            <person name="Xie B.-B."/>
            <person name="Qin Q.-L."/>
            <person name="Rong J.-C."/>
            <person name="Zhang Y.-Z."/>
        </authorList>
    </citation>
    <scope>NUCLEOTIDE SEQUENCE [LARGE SCALE GENOMIC DNA]</scope>
    <source>
        <strain evidence="15 16">SM1211</strain>
    </source>
</reference>
<dbReference type="OrthoDB" id="466272at2"/>
<dbReference type="InterPro" id="IPR002146">
    <property type="entry name" value="ATP_synth_b/b'su_bac/chlpt"/>
</dbReference>
<evidence type="ECO:0000313" key="16">
    <source>
        <dbReference type="Proteomes" id="UP000231259"/>
    </source>
</evidence>
<evidence type="ECO:0000256" key="14">
    <source>
        <dbReference type="RuleBase" id="RU003848"/>
    </source>
</evidence>
<comment type="subunit">
    <text evidence="13">F-type ATPases have 2 components, F(1) - the catalytic core - and F(0) - the membrane proton channel. F(1) has five subunits: alpha(3), beta(3), gamma(1), delta(1), epsilon(1). F(0) has three main subunits: a(1), b(2) and c(10-14). The alpha and beta chains form an alternating ring which encloses part of the gamma chain. F(1) is attached to F(0) by a central stalk formed by the gamma and epsilon chains, while a peripheral stalk is formed by the delta and b chains.</text>
</comment>
<dbReference type="HAMAP" id="MF_01398">
    <property type="entry name" value="ATP_synth_b_bprime"/>
    <property type="match status" value="1"/>
</dbReference>
<comment type="function">
    <text evidence="10 13">F(1)F(0) ATP synthase produces ATP from ADP in the presence of a proton or sodium gradient. F-type ATPases consist of two structural domains, F(1) containing the extramembraneous catalytic core and F(0) containing the membrane proton channel, linked together by a central stalk and a peripheral stalk. During catalysis, ATP synthesis in the catalytic domain of F(1) is coupled via a rotary mechanism of the central stalk subunits to proton translocation.</text>
</comment>
<dbReference type="PANTHER" id="PTHR33445">
    <property type="entry name" value="ATP SYNTHASE SUBUNIT B', CHLOROPLASTIC"/>
    <property type="match status" value="1"/>
</dbReference>
<evidence type="ECO:0000256" key="12">
    <source>
        <dbReference type="ARBA" id="ARBA00037847"/>
    </source>
</evidence>
<evidence type="ECO:0000256" key="8">
    <source>
        <dbReference type="ARBA" id="ARBA00023136"/>
    </source>
</evidence>
<keyword evidence="3 13" id="KW-0138">CF(0)</keyword>
<keyword evidence="7 13" id="KW-0406">Ion transport</keyword>
<keyword evidence="4 13" id="KW-0812">Transmembrane</keyword>
<evidence type="ECO:0000256" key="11">
    <source>
        <dbReference type="ARBA" id="ARBA00025614"/>
    </source>
</evidence>
<comment type="similarity">
    <text evidence="1 13 14">Belongs to the ATPase B chain family.</text>
</comment>
<dbReference type="EMBL" id="AWWI01000066">
    <property type="protein sequence ID" value="PIL20118.1"/>
    <property type="molecule type" value="Genomic_DNA"/>
</dbReference>
<evidence type="ECO:0000256" key="4">
    <source>
        <dbReference type="ARBA" id="ARBA00022692"/>
    </source>
</evidence>
<evidence type="ECO:0000256" key="13">
    <source>
        <dbReference type="HAMAP-Rule" id="MF_01398"/>
    </source>
</evidence>
<evidence type="ECO:0000313" key="15">
    <source>
        <dbReference type="EMBL" id="PIL20118.1"/>
    </source>
</evidence>
<name>A0A2G8RGB4_9RHOB</name>
<comment type="function">
    <text evidence="11">Component of the F(0) channel, it forms part of the peripheral stalk, linking F(1) to F(0). The b'-subunit is a diverged and duplicated form of b found in plants and photosynthetic bacteria.</text>
</comment>
<proteinExistence type="inferred from homology"/>
<dbReference type="Proteomes" id="UP000231259">
    <property type="component" value="Unassembled WGS sequence"/>
</dbReference>
<comment type="subcellular location">
    <subcellularLocation>
        <location evidence="13">Cell membrane</location>
        <topology evidence="13">Single-pass membrane protein</topology>
    </subcellularLocation>
    <subcellularLocation>
        <location evidence="12">Endomembrane system</location>
        <topology evidence="12">Single-pass membrane protein</topology>
    </subcellularLocation>
</comment>
<keyword evidence="13" id="KW-1003">Cell membrane</keyword>
<dbReference type="PANTHER" id="PTHR33445:SF2">
    <property type="entry name" value="ATP SYNTHASE SUBUNIT B', CHLOROPLASTIC"/>
    <property type="match status" value="1"/>
</dbReference>
<evidence type="ECO:0000256" key="7">
    <source>
        <dbReference type="ARBA" id="ARBA00023065"/>
    </source>
</evidence>
<protein>
    <recommendedName>
        <fullName evidence="13">ATP synthase subunit b</fullName>
    </recommendedName>
    <alternativeName>
        <fullName evidence="13">ATP synthase F(0) sector subunit b</fullName>
    </alternativeName>
    <alternativeName>
        <fullName evidence="13">ATPase subunit I</fullName>
    </alternativeName>
    <alternativeName>
        <fullName evidence="13">F-type ATPase subunit b</fullName>
        <shortName evidence="13">F-ATPase subunit b</shortName>
    </alternativeName>
</protein>
<evidence type="ECO:0000256" key="1">
    <source>
        <dbReference type="ARBA" id="ARBA00005513"/>
    </source>
</evidence>
<comment type="caution">
    <text evidence="15">The sequence shown here is derived from an EMBL/GenBank/DDBJ whole genome shotgun (WGS) entry which is preliminary data.</text>
</comment>
<dbReference type="AlphaFoldDB" id="A0A2G8RGB4"/>
<feature type="transmembrane region" description="Helical" evidence="13">
    <location>
        <begin position="6"/>
        <end position="27"/>
    </location>
</feature>
<evidence type="ECO:0000256" key="3">
    <source>
        <dbReference type="ARBA" id="ARBA00022547"/>
    </source>
</evidence>
<keyword evidence="9 13" id="KW-0066">ATP synthesis</keyword>
<dbReference type="GO" id="GO:0046961">
    <property type="term" value="F:proton-transporting ATPase activity, rotational mechanism"/>
    <property type="evidence" value="ECO:0007669"/>
    <property type="project" value="TreeGrafter"/>
</dbReference>